<name>A0A8H7CSQ2_9AGAR</name>
<protein>
    <submittedName>
        <fullName evidence="1">Uncharacterized protein</fullName>
    </submittedName>
</protein>
<dbReference type="EMBL" id="JACAZH010000018">
    <property type="protein sequence ID" value="KAF7346706.1"/>
    <property type="molecule type" value="Genomic_DNA"/>
</dbReference>
<dbReference type="Proteomes" id="UP000623467">
    <property type="component" value="Unassembled WGS sequence"/>
</dbReference>
<organism evidence="1 2">
    <name type="scientific">Mycena sanguinolenta</name>
    <dbReference type="NCBI Taxonomy" id="230812"/>
    <lineage>
        <taxon>Eukaryota</taxon>
        <taxon>Fungi</taxon>
        <taxon>Dikarya</taxon>
        <taxon>Basidiomycota</taxon>
        <taxon>Agaricomycotina</taxon>
        <taxon>Agaricomycetes</taxon>
        <taxon>Agaricomycetidae</taxon>
        <taxon>Agaricales</taxon>
        <taxon>Marasmiineae</taxon>
        <taxon>Mycenaceae</taxon>
        <taxon>Mycena</taxon>
    </lineage>
</organism>
<dbReference type="AlphaFoldDB" id="A0A8H7CSQ2"/>
<proteinExistence type="predicted"/>
<evidence type="ECO:0000313" key="2">
    <source>
        <dbReference type="Proteomes" id="UP000623467"/>
    </source>
</evidence>
<keyword evidence="2" id="KW-1185">Reference proteome</keyword>
<comment type="caution">
    <text evidence="1">The sequence shown here is derived from an EMBL/GenBank/DDBJ whole genome shotgun (WGS) entry which is preliminary data.</text>
</comment>
<dbReference type="OrthoDB" id="3050800at2759"/>
<accession>A0A8H7CSQ2</accession>
<sequence length="188" mass="21211">MLEYLRAPIVEEIVIWGHVADSENCTHLERFLIRSSCSPRSLRLRGLLDQSMETILQKYPSFIEVAVIDADEDEERKILSAFLALFSNSKSVSSAPALPYVRTIRFACRHTDAILCPLLLTMLESRWNAGKCALKTAEFIFLDSPARPDPQSVARIEELRGAGLQISLLSEDDAVERVNQWLFTAGWT</sequence>
<gene>
    <name evidence="1" type="ORF">MSAN_01808500</name>
</gene>
<evidence type="ECO:0000313" key="1">
    <source>
        <dbReference type="EMBL" id="KAF7346706.1"/>
    </source>
</evidence>
<reference evidence="1" key="1">
    <citation type="submission" date="2020-05" db="EMBL/GenBank/DDBJ databases">
        <title>Mycena genomes resolve the evolution of fungal bioluminescence.</title>
        <authorList>
            <person name="Tsai I.J."/>
        </authorList>
    </citation>
    <scope>NUCLEOTIDE SEQUENCE</scope>
    <source>
        <strain evidence="1">160909Yilan</strain>
    </source>
</reference>